<protein>
    <submittedName>
        <fullName evidence="5">AraC family transcriptional regulator</fullName>
    </submittedName>
</protein>
<dbReference type="PROSITE" id="PS00041">
    <property type="entry name" value="HTH_ARAC_FAMILY_1"/>
    <property type="match status" value="1"/>
</dbReference>
<evidence type="ECO:0000256" key="1">
    <source>
        <dbReference type="ARBA" id="ARBA00023015"/>
    </source>
</evidence>
<dbReference type="InterPro" id="IPR018060">
    <property type="entry name" value="HTH_AraC"/>
</dbReference>
<dbReference type="SUPFAM" id="SSF46689">
    <property type="entry name" value="Homeodomain-like"/>
    <property type="match status" value="1"/>
</dbReference>
<dbReference type="Proteomes" id="UP001595880">
    <property type="component" value="Unassembled WGS sequence"/>
</dbReference>
<evidence type="ECO:0000256" key="3">
    <source>
        <dbReference type="ARBA" id="ARBA00023163"/>
    </source>
</evidence>
<dbReference type="PANTHER" id="PTHR43280:SF28">
    <property type="entry name" value="HTH-TYPE TRANSCRIPTIONAL ACTIVATOR RHAS"/>
    <property type="match status" value="1"/>
</dbReference>
<keyword evidence="1" id="KW-0805">Transcription regulation</keyword>
<dbReference type="Pfam" id="PF02311">
    <property type="entry name" value="AraC_binding"/>
    <property type="match status" value="1"/>
</dbReference>
<reference evidence="6" key="1">
    <citation type="journal article" date="2019" name="Int. J. Syst. Evol. Microbiol.">
        <title>The Global Catalogue of Microorganisms (GCM) 10K type strain sequencing project: providing services to taxonomists for standard genome sequencing and annotation.</title>
        <authorList>
            <consortium name="The Broad Institute Genomics Platform"/>
            <consortium name="The Broad Institute Genome Sequencing Center for Infectious Disease"/>
            <person name="Wu L."/>
            <person name="Ma J."/>
        </authorList>
    </citation>
    <scope>NUCLEOTIDE SEQUENCE [LARGE SCALE GENOMIC DNA]</scope>
    <source>
        <strain evidence="6">KACC 14058</strain>
    </source>
</reference>
<dbReference type="InterPro" id="IPR037923">
    <property type="entry name" value="HTH-like"/>
</dbReference>
<keyword evidence="3" id="KW-0804">Transcription</keyword>
<evidence type="ECO:0000313" key="6">
    <source>
        <dbReference type="Proteomes" id="UP001595880"/>
    </source>
</evidence>
<dbReference type="PANTHER" id="PTHR43280">
    <property type="entry name" value="ARAC-FAMILY TRANSCRIPTIONAL REGULATOR"/>
    <property type="match status" value="1"/>
</dbReference>
<dbReference type="Gene3D" id="1.10.10.60">
    <property type="entry name" value="Homeodomain-like"/>
    <property type="match status" value="2"/>
</dbReference>
<dbReference type="InterPro" id="IPR003313">
    <property type="entry name" value="AraC-bd"/>
</dbReference>
<dbReference type="PROSITE" id="PS01124">
    <property type="entry name" value="HTH_ARAC_FAMILY_2"/>
    <property type="match status" value="1"/>
</dbReference>
<feature type="domain" description="HTH araC/xylS-type" evidence="4">
    <location>
        <begin position="154"/>
        <end position="253"/>
    </location>
</feature>
<name>A0ABV8VW10_9BACI</name>
<keyword evidence="2" id="KW-0238">DNA-binding</keyword>
<dbReference type="RefSeq" id="WP_390199948.1">
    <property type="nucleotide sequence ID" value="NZ_JBHSDV010000004.1"/>
</dbReference>
<dbReference type="SMART" id="SM00342">
    <property type="entry name" value="HTH_ARAC"/>
    <property type="match status" value="1"/>
</dbReference>
<sequence>MKLRFCGYSFHNQKYHTYHMSSELCYLFRLQTEGTAIVKINKKNHPVKKGDLLMIKPNERYELYVNEEQTSGDLHLYCEGNWIHDHFKHMPPLISISMDDLILQLWHHLIIEERRPYIERNHSLTDHLLSALCISLEREMNRTDNVSKHPFIVMKMMRFVEENATKQNFQVQELADSCDLSISRCVHLFKEHTGMTIIEYAQSIRLSSAINQMKYTTNTLESIALNCGFSSYSYFHRLFTRKYQLSPRNYRSQL</sequence>
<dbReference type="SUPFAM" id="SSF51215">
    <property type="entry name" value="Regulatory protein AraC"/>
    <property type="match status" value="1"/>
</dbReference>
<dbReference type="InterPro" id="IPR014710">
    <property type="entry name" value="RmlC-like_jellyroll"/>
</dbReference>
<organism evidence="5 6">
    <name type="scientific">Gracilibacillus marinus</name>
    <dbReference type="NCBI Taxonomy" id="630535"/>
    <lineage>
        <taxon>Bacteria</taxon>
        <taxon>Bacillati</taxon>
        <taxon>Bacillota</taxon>
        <taxon>Bacilli</taxon>
        <taxon>Bacillales</taxon>
        <taxon>Bacillaceae</taxon>
        <taxon>Gracilibacillus</taxon>
    </lineage>
</organism>
<dbReference type="InterPro" id="IPR018062">
    <property type="entry name" value="HTH_AraC-typ_CS"/>
</dbReference>
<dbReference type="PRINTS" id="PR00032">
    <property type="entry name" value="HTHARAC"/>
</dbReference>
<evidence type="ECO:0000259" key="4">
    <source>
        <dbReference type="PROSITE" id="PS01124"/>
    </source>
</evidence>
<dbReference type="Gene3D" id="2.60.120.10">
    <property type="entry name" value="Jelly Rolls"/>
    <property type="match status" value="1"/>
</dbReference>
<evidence type="ECO:0000256" key="2">
    <source>
        <dbReference type="ARBA" id="ARBA00023125"/>
    </source>
</evidence>
<dbReference type="Pfam" id="PF12833">
    <property type="entry name" value="HTH_18"/>
    <property type="match status" value="1"/>
</dbReference>
<dbReference type="InterPro" id="IPR009057">
    <property type="entry name" value="Homeodomain-like_sf"/>
</dbReference>
<comment type="caution">
    <text evidence="5">The sequence shown here is derived from an EMBL/GenBank/DDBJ whole genome shotgun (WGS) entry which is preliminary data.</text>
</comment>
<evidence type="ECO:0000313" key="5">
    <source>
        <dbReference type="EMBL" id="MFC4388712.1"/>
    </source>
</evidence>
<proteinExistence type="predicted"/>
<accession>A0ABV8VW10</accession>
<keyword evidence="6" id="KW-1185">Reference proteome</keyword>
<gene>
    <name evidence="5" type="ORF">ACFOZ1_13005</name>
</gene>
<dbReference type="InterPro" id="IPR020449">
    <property type="entry name" value="Tscrpt_reg_AraC-type_HTH"/>
</dbReference>
<dbReference type="EMBL" id="JBHSDV010000004">
    <property type="protein sequence ID" value="MFC4388712.1"/>
    <property type="molecule type" value="Genomic_DNA"/>
</dbReference>